<reference evidence="10 11" key="1">
    <citation type="journal article" date="2016" name="Mol. Biol. Evol.">
        <title>Genome-Wide Survey of Gut Fungi (Harpellales) Reveals the First Horizontally Transferred Ubiquitin Gene from a Mosquito Host.</title>
        <authorList>
            <person name="Wang Y."/>
            <person name="White M.M."/>
            <person name="Kvist S."/>
            <person name="Moncalvo J.M."/>
        </authorList>
    </citation>
    <scope>NUCLEOTIDE SEQUENCE [LARGE SCALE GENOMIC DNA]</scope>
    <source>
        <strain evidence="10 11">ALG-7-W6</strain>
    </source>
</reference>
<keyword evidence="5" id="KW-0430">Lectin</keyword>
<evidence type="ECO:0000256" key="6">
    <source>
        <dbReference type="ARBA" id="ARBA00022824"/>
    </source>
</evidence>
<evidence type="ECO:0000256" key="1">
    <source>
        <dbReference type="ARBA" id="ARBA00004367"/>
    </source>
</evidence>
<evidence type="ECO:0000256" key="7">
    <source>
        <dbReference type="ARBA" id="ARBA00023157"/>
    </source>
</evidence>
<comment type="subcellular location">
    <subcellularLocation>
        <location evidence="1">Endoplasmic reticulum membrane</location>
        <topology evidence="1">Peripheral membrane protein</topology>
        <orientation evidence="1">Lumenal side</orientation>
    </subcellularLocation>
</comment>
<feature type="region of interest" description="Disordered" evidence="8">
    <location>
        <begin position="382"/>
        <end position="406"/>
    </location>
</feature>
<dbReference type="GO" id="GO:0030246">
    <property type="term" value="F:carbohydrate binding"/>
    <property type="evidence" value="ECO:0007669"/>
    <property type="project" value="UniProtKB-KW"/>
</dbReference>
<evidence type="ECO:0000256" key="5">
    <source>
        <dbReference type="ARBA" id="ARBA00022734"/>
    </source>
</evidence>
<evidence type="ECO:0000256" key="2">
    <source>
        <dbReference type="ARBA" id="ARBA00009918"/>
    </source>
</evidence>
<feature type="region of interest" description="Disordered" evidence="8">
    <location>
        <begin position="462"/>
        <end position="492"/>
    </location>
</feature>
<dbReference type="GO" id="GO:0005789">
    <property type="term" value="C:endoplasmic reticulum membrane"/>
    <property type="evidence" value="ECO:0007669"/>
    <property type="project" value="UniProtKB-SubCell"/>
</dbReference>
<dbReference type="GO" id="GO:0005788">
    <property type="term" value="C:endoplasmic reticulum lumen"/>
    <property type="evidence" value="ECO:0007669"/>
    <property type="project" value="TreeGrafter"/>
</dbReference>
<dbReference type="EMBL" id="LSSL01003568">
    <property type="protein sequence ID" value="OLY80335.1"/>
    <property type="molecule type" value="Genomic_DNA"/>
</dbReference>
<evidence type="ECO:0000256" key="3">
    <source>
        <dbReference type="ARBA" id="ARBA00018727"/>
    </source>
</evidence>
<dbReference type="STRING" id="133383.A0A1R0GTX3"/>
<accession>A0A1R0GTX3</accession>
<dbReference type="SUPFAM" id="SSF50911">
    <property type="entry name" value="Mannose 6-phosphate receptor domain"/>
    <property type="match status" value="1"/>
</dbReference>
<comment type="similarity">
    <text evidence="2">Belongs to the OS-9 family.</text>
</comment>
<keyword evidence="11" id="KW-1185">Reference proteome</keyword>
<dbReference type="Gene3D" id="2.70.130.10">
    <property type="entry name" value="Mannose-6-phosphate receptor binding domain"/>
    <property type="match status" value="1"/>
</dbReference>
<dbReference type="AlphaFoldDB" id="A0A1R0GTX3"/>
<comment type="caution">
    <text evidence="10">The sequence shown here is derived from an EMBL/GenBank/DDBJ whole genome shotgun (WGS) entry which is preliminary data.</text>
</comment>
<feature type="compositionally biased region" description="Basic and acidic residues" evidence="8">
    <location>
        <begin position="319"/>
        <end position="340"/>
    </location>
</feature>
<dbReference type="PROSITE" id="PS51914">
    <property type="entry name" value="MRH"/>
    <property type="match status" value="1"/>
</dbReference>
<evidence type="ECO:0000259" key="9">
    <source>
        <dbReference type="PROSITE" id="PS51914"/>
    </source>
</evidence>
<dbReference type="InterPro" id="IPR045149">
    <property type="entry name" value="OS-9-like"/>
</dbReference>
<dbReference type="GO" id="GO:0030970">
    <property type="term" value="P:retrograde protein transport, ER to cytosol"/>
    <property type="evidence" value="ECO:0007669"/>
    <property type="project" value="TreeGrafter"/>
</dbReference>
<dbReference type="Proteomes" id="UP000187455">
    <property type="component" value="Unassembled WGS sequence"/>
</dbReference>
<feature type="compositionally biased region" description="Basic and acidic residues" evidence="8">
    <location>
        <begin position="394"/>
        <end position="404"/>
    </location>
</feature>
<protein>
    <recommendedName>
        <fullName evidence="3">Protein OS-9 homolog</fullName>
    </recommendedName>
</protein>
<evidence type="ECO:0000256" key="8">
    <source>
        <dbReference type="SAM" id="MobiDB-lite"/>
    </source>
</evidence>
<sequence length="529" mass="59952">MPEPVKEDDIPYLIKQIRHFNKEHNFLNVTQDNSTHELNQMPQQDSRADQLVTYSGHIFKTAVPKKMNFLCSIPHLNETLLEPPKSETELTEEDKQKLIGKALLAIEEMGSNCMIYSTTFWKYEYCPKKYVRQFYSLPPKNVNSESPPLSMEYYLGKFSGIVDASPNKDGDLNGVSKSTNENPDQLTDTQKMYELQPNIRYQLEKTSLRRINRKMYISQLWSDGTTCEVTEKPRSIEVRYQCGRSNSDIIYQVSEVSTCKYLIVIHSKNLCKHESFFDPLSSTDLPIKCWSILNETAYDEYHSMKALGKNSSITQLLESKTKDPSNDKKTKTSDSEVEKKQQDLVDKLLSSGGKKLKIIKLNKDGKLEVAGYDGSDSILLPTKNTKRGLGLKPKGAESPDDKNAGKINTLTDKIINIIKINENQLKGDSSSSDSDENEIQNLVNAMLKELGLSMEELNKANIDQKETVSGDTLDENPDKNKGTEKGSDPLDELLDSVLKYQKAVNKELIKGISDDKDTKENKENKKDEL</sequence>
<evidence type="ECO:0000256" key="4">
    <source>
        <dbReference type="ARBA" id="ARBA00022729"/>
    </source>
</evidence>
<dbReference type="InterPro" id="IPR009011">
    <property type="entry name" value="Man6P_isomerase_rcpt-bd_dom_sf"/>
</dbReference>
<evidence type="ECO:0000313" key="11">
    <source>
        <dbReference type="Proteomes" id="UP000187455"/>
    </source>
</evidence>
<evidence type="ECO:0000313" key="10">
    <source>
        <dbReference type="EMBL" id="OLY80335.1"/>
    </source>
</evidence>
<feature type="compositionally biased region" description="Basic and acidic residues" evidence="8">
    <location>
        <begin position="476"/>
        <end position="488"/>
    </location>
</feature>
<feature type="domain" description="MRH" evidence="9">
    <location>
        <begin position="111"/>
        <end position="273"/>
    </location>
</feature>
<dbReference type="InterPro" id="IPR044865">
    <property type="entry name" value="MRH_dom"/>
</dbReference>
<dbReference type="InterPro" id="IPR012913">
    <property type="entry name" value="OS9-like_dom"/>
</dbReference>
<feature type="region of interest" description="Disordered" evidence="8">
    <location>
        <begin position="509"/>
        <end position="529"/>
    </location>
</feature>
<dbReference type="Pfam" id="PF07915">
    <property type="entry name" value="PRKCSH"/>
    <property type="match status" value="1"/>
</dbReference>
<name>A0A1R0GTX3_9FUNG</name>
<dbReference type="GO" id="GO:0030968">
    <property type="term" value="P:endoplasmic reticulum unfolded protein response"/>
    <property type="evidence" value="ECO:0007669"/>
    <property type="project" value="InterPro"/>
</dbReference>
<gene>
    <name evidence="10" type="ORF">AYI68_g5572</name>
</gene>
<proteinExistence type="inferred from homology"/>
<dbReference type="OrthoDB" id="448954at2759"/>
<dbReference type="PANTHER" id="PTHR15414">
    <property type="entry name" value="OS-9-RELATED"/>
    <property type="match status" value="1"/>
</dbReference>
<feature type="region of interest" description="Disordered" evidence="8">
    <location>
        <begin position="317"/>
        <end position="340"/>
    </location>
</feature>
<keyword evidence="4" id="KW-0732">Signal</keyword>
<dbReference type="PANTHER" id="PTHR15414:SF0">
    <property type="entry name" value="ENDOPLASMIC RETICULUM LECTIN 1"/>
    <property type="match status" value="1"/>
</dbReference>
<organism evidence="10 11">
    <name type="scientific">Smittium mucronatum</name>
    <dbReference type="NCBI Taxonomy" id="133383"/>
    <lineage>
        <taxon>Eukaryota</taxon>
        <taxon>Fungi</taxon>
        <taxon>Fungi incertae sedis</taxon>
        <taxon>Zoopagomycota</taxon>
        <taxon>Kickxellomycotina</taxon>
        <taxon>Harpellomycetes</taxon>
        <taxon>Harpellales</taxon>
        <taxon>Legeriomycetaceae</taxon>
        <taxon>Smittium</taxon>
    </lineage>
</organism>
<keyword evidence="6" id="KW-0256">Endoplasmic reticulum</keyword>
<keyword evidence="7" id="KW-1015">Disulfide bond</keyword>